<dbReference type="Pfam" id="PF14113">
    <property type="entry name" value="Tae4"/>
    <property type="match status" value="1"/>
</dbReference>
<feature type="compositionally biased region" description="Low complexity" evidence="1">
    <location>
        <begin position="1"/>
        <end position="15"/>
    </location>
</feature>
<dbReference type="RefSeq" id="WP_085364533.1">
    <property type="nucleotide sequence ID" value="NZ_LT906434.1"/>
</dbReference>
<dbReference type="Proteomes" id="UP000193466">
    <property type="component" value="Unassembled WGS sequence"/>
</dbReference>
<dbReference type="AlphaFoldDB" id="A0AB38DTE2"/>
<reference evidence="2 4" key="1">
    <citation type="submission" date="2017-01" db="EMBL/GenBank/DDBJ databases">
        <authorList>
            <person name="Wolfgang W.J."/>
            <person name="Cole J."/>
            <person name="Wroblewski D."/>
            <person name="Mcginnis J."/>
            <person name="Musser K.A."/>
        </authorList>
    </citation>
    <scope>NUCLEOTIDE SEQUENCE [LARGE SCALE GENOMIC DNA]</scope>
    <source>
        <strain evidence="2 4">DSM 21643</strain>
    </source>
</reference>
<dbReference type="KEGG" id="nzo:SAMEA4504057_2200"/>
<evidence type="ECO:0000256" key="1">
    <source>
        <dbReference type="SAM" id="MobiDB-lite"/>
    </source>
</evidence>
<protein>
    <recommendedName>
        <fullName evidence="6">Phage associated protein</fullName>
    </recommendedName>
</protein>
<evidence type="ECO:0000313" key="3">
    <source>
        <dbReference type="EMBL" id="SNU80665.1"/>
    </source>
</evidence>
<dbReference type="EMBL" id="MTBM01000026">
    <property type="protein sequence ID" value="OSI07846.1"/>
    <property type="molecule type" value="Genomic_DNA"/>
</dbReference>
<reference evidence="3 5" key="2">
    <citation type="submission" date="2017-06" db="EMBL/GenBank/DDBJ databases">
        <authorList>
            <consortium name="Pathogen Informatics"/>
        </authorList>
    </citation>
    <scope>NUCLEOTIDE SEQUENCE [LARGE SCALE GENOMIC DNA]</scope>
    <source>
        <strain evidence="3 5">NCTC12230</strain>
    </source>
</reference>
<evidence type="ECO:0000313" key="5">
    <source>
        <dbReference type="Proteomes" id="UP000215033"/>
    </source>
</evidence>
<accession>A0AB38DTE2</accession>
<evidence type="ECO:0000313" key="4">
    <source>
        <dbReference type="Proteomes" id="UP000193466"/>
    </source>
</evidence>
<feature type="region of interest" description="Disordered" evidence="1">
    <location>
        <begin position="1"/>
        <end position="42"/>
    </location>
</feature>
<proteinExistence type="predicted"/>
<dbReference type="EMBL" id="LT906434">
    <property type="protein sequence ID" value="SNU80665.1"/>
    <property type="molecule type" value="Genomic_DNA"/>
</dbReference>
<evidence type="ECO:0000313" key="2">
    <source>
        <dbReference type="EMBL" id="OSI07846.1"/>
    </source>
</evidence>
<evidence type="ECO:0008006" key="6">
    <source>
        <dbReference type="Google" id="ProtNLM"/>
    </source>
</evidence>
<organism evidence="3 5">
    <name type="scientific">Neisseria zoodegmatis</name>
    <dbReference type="NCBI Taxonomy" id="326523"/>
    <lineage>
        <taxon>Bacteria</taxon>
        <taxon>Pseudomonadati</taxon>
        <taxon>Pseudomonadota</taxon>
        <taxon>Betaproteobacteria</taxon>
        <taxon>Neisseriales</taxon>
        <taxon>Neisseriaceae</taxon>
        <taxon>Neisseria</taxon>
    </lineage>
</organism>
<dbReference type="Gene3D" id="3.90.1720.70">
    <property type="match status" value="1"/>
</dbReference>
<dbReference type="InterPro" id="IPR025562">
    <property type="entry name" value="Tae4"/>
</dbReference>
<keyword evidence="4" id="KW-1185">Reference proteome</keyword>
<dbReference type="Proteomes" id="UP000215033">
    <property type="component" value="Chromosome 1"/>
</dbReference>
<sequence>MAKTTPAKATSAKPTKPVKPVKPAKPKPQTGSTARPRVSPKKPAWADMVEHYKTIPSHEFYPLISKRWAELAEREPTVWENTCAARMSYALNHSGIRLPANRAGAFIGDKDKKNHWFRVRELGEFLKKQFGKGTVEYRPPRLKSDDDADFDSAAFQERIAAVKQNVLAKIKGKTGIVMFEVEGWGNARGHESDDDSEYYFWFARLSPNPNRPIQTVKVIFWELT</sequence>
<name>A0AB38DTE2_9NEIS</name>
<gene>
    <name evidence="2" type="ORF">BWD10_11885</name>
    <name evidence="3" type="ORF">SAMEA4504057_02200</name>
</gene>